<evidence type="ECO:0000313" key="1">
    <source>
        <dbReference type="EMBL" id="KGM12594.1"/>
    </source>
</evidence>
<accession>A0A0A0BZI9</accession>
<organism evidence="1 2">
    <name type="scientific">Cellulomonas carbonis T26</name>
    <dbReference type="NCBI Taxonomy" id="947969"/>
    <lineage>
        <taxon>Bacteria</taxon>
        <taxon>Bacillati</taxon>
        <taxon>Actinomycetota</taxon>
        <taxon>Actinomycetes</taxon>
        <taxon>Micrococcales</taxon>
        <taxon>Cellulomonadaceae</taxon>
        <taxon>Cellulomonas</taxon>
    </lineage>
</organism>
<evidence type="ECO:0000313" key="2">
    <source>
        <dbReference type="Proteomes" id="UP000029839"/>
    </source>
</evidence>
<reference evidence="1 2" key="1">
    <citation type="submission" date="2013-08" db="EMBL/GenBank/DDBJ databases">
        <title>Genome sequencing of Cellulomonas carbonis T26.</title>
        <authorList>
            <person name="Chen F."/>
            <person name="Li Y."/>
            <person name="Wang G."/>
        </authorList>
    </citation>
    <scope>NUCLEOTIDE SEQUENCE [LARGE SCALE GENOMIC DNA]</scope>
    <source>
        <strain evidence="1 2">T26</strain>
    </source>
</reference>
<keyword evidence="2" id="KW-1185">Reference proteome</keyword>
<dbReference type="InterPro" id="IPR025447">
    <property type="entry name" value="DUF4192"/>
</dbReference>
<dbReference type="Proteomes" id="UP000029839">
    <property type="component" value="Unassembled WGS sequence"/>
</dbReference>
<name>A0A0A0BZI9_9CELL</name>
<evidence type="ECO:0008006" key="3">
    <source>
        <dbReference type="Google" id="ProtNLM"/>
    </source>
</evidence>
<feature type="non-terminal residue" evidence="1">
    <location>
        <position position="1"/>
    </location>
</feature>
<protein>
    <recommendedName>
        <fullName evidence="3">DUF4192 family protein</fullName>
    </recommendedName>
</protein>
<proteinExistence type="predicted"/>
<comment type="caution">
    <text evidence="1">The sequence shown here is derived from an EMBL/GenBank/DDBJ whole genome shotgun (WGS) entry which is preliminary data.</text>
</comment>
<sequence length="146" mass="15151">AEVRPTVLGRLRASLDDVLVRDAVLLLVVPCDEDLPDRVVAGDVGADVGDALRALVDPSGGVPPDVETCRAVGGVLARVAAHTTGGRHAPSLTLLAVLAWWSGDGARAAVLLERALEAEPAYRLARLVEEAVVAGMPPGWLARGRV</sequence>
<dbReference type="AlphaFoldDB" id="A0A0A0BZI9"/>
<dbReference type="Pfam" id="PF13830">
    <property type="entry name" value="DUF4192"/>
    <property type="match status" value="1"/>
</dbReference>
<reference evidence="1 2" key="2">
    <citation type="journal article" date="2015" name="Stand. Genomic Sci.">
        <title>Draft genome sequence of Cellulomonas carbonis T26(T) and comparative analysis of six Cellulomonas genomes.</title>
        <authorList>
            <person name="Zhuang W."/>
            <person name="Zhang S."/>
            <person name="Xia X."/>
            <person name="Wang G."/>
        </authorList>
    </citation>
    <scope>NUCLEOTIDE SEQUENCE [LARGE SCALE GENOMIC DNA]</scope>
    <source>
        <strain evidence="1 2">T26</strain>
    </source>
</reference>
<gene>
    <name evidence="1" type="ORF">N868_10020</name>
</gene>
<dbReference type="RefSeq" id="WP_043602510.1">
    <property type="nucleotide sequence ID" value="NZ_AXCY01000003.1"/>
</dbReference>
<dbReference type="EMBL" id="AXCY01000003">
    <property type="protein sequence ID" value="KGM12594.1"/>
    <property type="molecule type" value="Genomic_DNA"/>
</dbReference>